<dbReference type="Proteomes" id="UP001229421">
    <property type="component" value="Unassembled WGS sequence"/>
</dbReference>
<keyword evidence="1" id="KW-0472">Membrane</keyword>
<accession>A0AAD8NZ60</accession>
<dbReference type="PANTHER" id="PTHR34054">
    <property type="entry name" value="EXPRESSED PROTEIN"/>
    <property type="match status" value="1"/>
</dbReference>
<protein>
    <submittedName>
        <fullName evidence="2">Uncharacterized protein</fullName>
    </submittedName>
</protein>
<evidence type="ECO:0000313" key="3">
    <source>
        <dbReference type="Proteomes" id="UP001229421"/>
    </source>
</evidence>
<name>A0AAD8NZ60_TARER</name>
<proteinExistence type="predicted"/>
<dbReference type="AlphaFoldDB" id="A0AAD8NZ60"/>
<gene>
    <name evidence="2" type="ORF">QVD17_14865</name>
</gene>
<keyword evidence="1" id="KW-0812">Transmembrane</keyword>
<evidence type="ECO:0000313" key="2">
    <source>
        <dbReference type="EMBL" id="KAK1426196.1"/>
    </source>
</evidence>
<evidence type="ECO:0000256" key="1">
    <source>
        <dbReference type="SAM" id="Phobius"/>
    </source>
</evidence>
<keyword evidence="3" id="KW-1185">Reference proteome</keyword>
<organism evidence="2 3">
    <name type="scientific">Tagetes erecta</name>
    <name type="common">African marigold</name>
    <dbReference type="NCBI Taxonomy" id="13708"/>
    <lineage>
        <taxon>Eukaryota</taxon>
        <taxon>Viridiplantae</taxon>
        <taxon>Streptophyta</taxon>
        <taxon>Embryophyta</taxon>
        <taxon>Tracheophyta</taxon>
        <taxon>Spermatophyta</taxon>
        <taxon>Magnoliopsida</taxon>
        <taxon>eudicotyledons</taxon>
        <taxon>Gunneridae</taxon>
        <taxon>Pentapetalae</taxon>
        <taxon>asterids</taxon>
        <taxon>campanulids</taxon>
        <taxon>Asterales</taxon>
        <taxon>Asteraceae</taxon>
        <taxon>Asteroideae</taxon>
        <taxon>Heliantheae alliance</taxon>
        <taxon>Tageteae</taxon>
        <taxon>Tagetes</taxon>
    </lineage>
</organism>
<dbReference type="EMBL" id="JAUHHV010000004">
    <property type="protein sequence ID" value="KAK1426196.1"/>
    <property type="molecule type" value="Genomic_DNA"/>
</dbReference>
<reference evidence="2" key="1">
    <citation type="journal article" date="2023" name="bioRxiv">
        <title>Improved chromosome-level genome assembly for marigold (Tagetes erecta).</title>
        <authorList>
            <person name="Jiang F."/>
            <person name="Yuan L."/>
            <person name="Wang S."/>
            <person name="Wang H."/>
            <person name="Xu D."/>
            <person name="Wang A."/>
            <person name="Fan W."/>
        </authorList>
    </citation>
    <scope>NUCLEOTIDE SEQUENCE</scope>
    <source>
        <strain evidence="2">WSJ</strain>
        <tissue evidence="2">Leaf</tissue>
    </source>
</reference>
<dbReference type="InterPro" id="IPR045884">
    <property type="entry name" value="At5g59350-like"/>
</dbReference>
<dbReference type="PANTHER" id="PTHR34054:SF4">
    <property type="entry name" value="PROTEIN, PUTATIVE-RELATED"/>
    <property type="match status" value="1"/>
</dbReference>
<feature type="transmembrane region" description="Helical" evidence="1">
    <location>
        <begin position="6"/>
        <end position="29"/>
    </location>
</feature>
<keyword evidence="1" id="KW-1133">Transmembrane helix</keyword>
<sequence length="177" mass="19444">MTISKLATALTVVFVVSAVVLIIELLLVLRRHRRSSRLQQPNHFHTHYYSTKKLLYFLCLKSQTRVEPSGAPTETQDGNGSTQDDPVIDVCKLLEVNGPSRFLCTIKEEDSEYVDSTSISGAEVAPETIKVSLQACFEAEATEEKAVMVDMESVVSSPCDSPVFYTPMGSPARDGLS</sequence>
<comment type="caution">
    <text evidence="2">The sequence shown here is derived from an EMBL/GenBank/DDBJ whole genome shotgun (WGS) entry which is preliminary data.</text>
</comment>